<dbReference type="AlphaFoldDB" id="A0A4Y8ZUF7"/>
<dbReference type="Pfam" id="PF02954">
    <property type="entry name" value="HTH_8"/>
    <property type="match status" value="1"/>
</dbReference>
<feature type="domain" description="Response regulatory" evidence="2">
    <location>
        <begin position="7"/>
        <end position="118"/>
    </location>
</feature>
<reference evidence="3 4" key="1">
    <citation type="submission" date="2019-03" db="EMBL/GenBank/DDBJ databases">
        <title>Genome sequence of Sphingomonas sp. 17J27-24.</title>
        <authorList>
            <person name="Kim M."/>
            <person name="Maeng S."/>
            <person name="Sathiyaraj S."/>
        </authorList>
    </citation>
    <scope>NUCLEOTIDE SEQUENCE [LARGE SCALE GENOMIC DNA]</scope>
    <source>
        <strain evidence="3 4">17J27-24</strain>
    </source>
</reference>
<dbReference type="Gene3D" id="3.40.50.2300">
    <property type="match status" value="1"/>
</dbReference>
<keyword evidence="1" id="KW-0597">Phosphoprotein</keyword>
<keyword evidence="4" id="KW-1185">Reference proteome</keyword>
<feature type="modified residue" description="4-aspartylphosphate" evidence="1">
    <location>
        <position position="56"/>
    </location>
</feature>
<dbReference type="PROSITE" id="PS50110">
    <property type="entry name" value="RESPONSE_REGULATORY"/>
    <property type="match status" value="1"/>
</dbReference>
<evidence type="ECO:0000313" key="3">
    <source>
        <dbReference type="EMBL" id="TFI59640.1"/>
    </source>
</evidence>
<dbReference type="GO" id="GO:0000160">
    <property type="term" value="P:phosphorelay signal transduction system"/>
    <property type="evidence" value="ECO:0007669"/>
    <property type="project" value="InterPro"/>
</dbReference>
<dbReference type="Gene3D" id="1.10.10.60">
    <property type="entry name" value="Homeodomain-like"/>
    <property type="match status" value="1"/>
</dbReference>
<dbReference type="InterPro" id="IPR001789">
    <property type="entry name" value="Sig_transdc_resp-reg_receiver"/>
</dbReference>
<gene>
    <name evidence="3" type="ORF">E2493_03995</name>
</gene>
<dbReference type="EMBL" id="SPDV01000005">
    <property type="protein sequence ID" value="TFI59640.1"/>
    <property type="molecule type" value="Genomic_DNA"/>
</dbReference>
<protein>
    <submittedName>
        <fullName evidence="3">Response regulator</fullName>
    </submittedName>
</protein>
<dbReference type="InterPro" id="IPR009057">
    <property type="entry name" value="Homeodomain-like_sf"/>
</dbReference>
<organism evidence="3 4">
    <name type="scientific">Sphingomonas parva</name>
    <dbReference type="NCBI Taxonomy" id="2555898"/>
    <lineage>
        <taxon>Bacteria</taxon>
        <taxon>Pseudomonadati</taxon>
        <taxon>Pseudomonadota</taxon>
        <taxon>Alphaproteobacteria</taxon>
        <taxon>Sphingomonadales</taxon>
        <taxon>Sphingomonadaceae</taxon>
        <taxon>Sphingomonas</taxon>
    </lineage>
</organism>
<sequence>MTGARIRMLLVGVEGSEFRLAAEMARENGAEVFTADGIEPALERLRSDGADIVMIDVCFDIAVFLERMRGERLGAPVIACGIDAPAPVAVAAIRAGARDYLPLPPERALIAAAIETIAHRISGPIEIDALVGHTVADVERELILHTLERCHGNRTSASTILGISVRTMRNKLRTFIEAGIPVSPAA</sequence>
<accession>A0A4Y8ZUF7</accession>
<evidence type="ECO:0000256" key="1">
    <source>
        <dbReference type="PROSITE-ProRule" id="PRU00169"/>
    </source>
</evidence>
<evidence type="ECO:0000313" key="4">
    <source>
        <dbReference type="Proteomes" id="UP000298213"/>
    </source>
</evidence>
<dbReference type="SUPFAM" id="SSF46689">
    <property type="entry name" value="Homeodomain-like"/>
    <property type="match status" value="1"/>
</dbReference>
<dbReference type="PRINTS" id="PR01590">
    <property type="entry name" value="HTHFIS"/>
</dbReference>
<proteinExistence type="predicted"/>
<dbReference type="InterPro" id="IPR011006">
    <property type="entry name" value="CheY-like_superfamily"/>
</dbReference>
<dbReference type="OrthoDB" id="9154941at2"/>
<dbReference type="Proteomes" id="UP000298213">
    <property type="component" value="Unassembled WGS sequence"/>
</dbReference>
<dbReference type="RefSeq" id="WP_135083963.1">
    <property type="nucleotide sequence ID" value="NZ_SPDV01000005.1"/>
</dbReference>
<evidence type="ECO:0000259" key="2">
    <source>
        <dbReference type="PROSITE" id="PS50110"/>
    </source>
</evidence>
<name>A0A4Y8ZUF7_9SPHN</name>
<dbReference type="InterPro" id="IPR002197">
    <property type="entry name" value="HTH_Fis"/>
</dbReference>
<dbReference type="SUPFAM" id="SSF52172">
    <property type="entry name" value="CheY-like"/>
    <property type="match status" value="1"/>
</dbReference>
<dbReference type="GO" id="GO:0043565">
    <property type="term" value="F:sequence-specific DNA binding"/>
    <property type="evidence" value="ECO:0007669"/>
    <property type="project" value="InterPro"/>
</dbReference>
<comment type="caution">
    <text evidence="3">The sequence shown here is derived from an EMBL/GenBank/DDBJ whole genome shotgun (WGS) entry which is preliminary data.</text>
</comment>